<dbReference type="GO" id="GO:0003700">
    <property type="term" value="F:DNA-binding transcription factor activity"/>
    <property type="evidence" value="ECO:0007669"/>
    <property type="project" value="InterPro"/>
</dbReference>
<dbReference type="SUPFAM" id="SSF46785">
    <property type="entry name" value="Winged helix' DNA-binding domain"/>
    <property type="match status" value="1"/>
</dbReference>
<dbReference type="PANTHER" id="PTHR43132:SF2">
    <property type="entry name" value="ARSENICAL RESISTANCE OPERON REPRESSOR ARSR-RELATED"/>
    <property type="match status" value="1"/>
</dbReference>
<evidence type="ECO:0000313" key="6">
    <source>
        <dbReference type="Proteomes" id="UP000777784"/>
    </source>
</evidence>
<dbReference type="Pfam" id="PF01022">
    <property type="entry name" value="HTH_5"/>
    <property type="match status" value="1"/>
</dbReference>
<evidence type="ECO:0000256" key="2">
    <source>
        <dbReference type="ARBA" id="ARBA00023125"/>
    </source>
</evidence>
<dbReference type="AlphaFoldDB" id="A0A948W7P1"/>
<reference evidence="5" key="1">
    <citation type="submission" date="2021-05" db="EMBL/GenBank/DDBJ databases">
        <title>Energy efficiency and biological interactions define the core microbiome of deep oligotrophic groundwater.</title>
        <authorList>
            <person name="Mehrshad M."/>
            <person name="Lopez-Fernandez M."/>
            <person name="Bell E."/>
            <person name="Bernier-Latmani R."/>
            <person name="Bertilsson S."/>
            <person name="Dopson M."/>
        </authorList>
    </citation>
    <scope>NUCLEOTIDE SEQUENCE</scope>
    <source>
        <strain evidence="5">Modern_marine.mb.64</strain>
    </source>
</reference>
<keyword evidence="1" id="KW-0805">Transcription regulation</keyword>
<evidence type="ECO:0000256" key="1">
    <source>
        <dbReference type="ARBA" id="ARBA00023015"/>
    </source>
</evidence>
<dbReference type="PROSITE" id="PS50987">
    <property type="entry name" value="HTH_ARSR_2"/>
    <property type="match status" value="1"/>
</dbReference>
<evidence type="ECO:0000256" key="3">
    <source>
        <dbReference type="ARBA" id="ARBA00023163"/>
    </source>
</evidence>
<proteinExistence type="predicted"/>
<dbReference type="PANTHER" id="PTHR43132">
    <property type="entry name" value="ARSENICAL RESISTANCE OPERON REPRESSOR ARSR-RELATED"/>
    <property type="match status" value="1"/>
</dbReference>
<dbReference type="InterPro" id="IPR036390">
    <property type="entry name" value="WH_DNA-bd_sf"/>
</dbReference>
<name>A0A948W7P1_UNCEI</name>
<organism evidence="5 6">
    <name type="scientific">Eiseniibacteriota bacterium</name>
    <dbReference type="NCBI Taxonomy" id="2212470"/>
    <lineage>
        <taxon>Bacteria</taxon>
        <taxon>Candidatus Eiseniibacteriota</taxon>
    </lineage>
</organism>
<dbReference type="GO" id="GO:0003677">
    <property type="term" value="F:DNA binding"/>
    <property type="evidence" value="ECO:0007669"/>
    <property type="project" value="UniProtKB-KW"/>
</dbReference>
<keyword evidence="3" id="KW-0804">Transcription</keyword>
<gene>
    <name evidence="5" type="ORF">KJ970_13045</name>
</gene>
<dbReference type="NCBIfam" id="NF033788">
    <property type="entry name" value="HTH_metalloreg"/>
    <property type="match status" value="1"/>
</dbReference>
<dbReference type="SMART" id="SM00418">
    <property type="entry name" value="HTH_ARSR"/>
    <property type="match status" value="1"/>
</dbReference>
<evidence type="ECO:0000259" key="4">
    <source>
        <dbReference type="PROSITE" id="PS50987"/>
    </source>
</evidence>
<dbReference type="Proteomes" id="UP000777784">
    <property type="component" value="Unassembled WGS sequence"/>
</dbReference>
<dbReference type="InterPro" id="IPR011991">
    <property type="entry name" value="ArsR-like_HTH"/>
</dbReference>
<feature type="domain" description="HTH arsR-type" evidence="4">
    <location>
        <begin position="9"/>
        <end position="105"/>
    </location>
</feature>
<dbReference type="InterPro" id="IPR051011">
    <property type="entry name" value="Metal_resp_trans_reg"/>
</dbReference>
<dbReference type="EMBL" id="JAHJDP010000077">
    <property type="protein sequence ID" value="MBU2691841.1"/>
    <property type="molecule type" value="Genomic_DNA"/>
</dbReference>
<dbReference type="Gene3D" id="1.10.10.10">
    <property type="entry name" value="Winged helix-like DNA-binding domain superfamily/Winged helix DNA-binding domain"/>
    <property type="match status" value="1"/>
</dbReference>
<accession>A0A948W7P1</accession>
<dbReference type="InterPro" id="IPR036388">
    <property type="entry name" value="WH-like_DNA-bd_sf"/>
</dbReference>
<dbReference type="InterPro" id="IPR001845">
    <property type="entry name" value="HTH_ArsR_DNA-bd_dom"/>
</dbReference>
<dbReference type="PRINTS" id="PR00778">
    <property type="entry name" value="HTHARSR"/>
</dbReference>
<keyword evidence="2" id="KW-0238">DNA-binding</keyword>
<dbReference type="CDD" id="cd00090">
    <property type="entry name" value="HTH_ARSR"/>
    <property type="match status" value="1"/>
</dbReference>
<sequence length="138" mass="15542">MANQMADNLLKSETETILQILRAMGDPIRLRILHAVFERPRPVGELVELFEVSQPDVSHHLKRLRDAGLVQGKRKGRQILYGPAEKPAPEAGILLSALSGIWQGKEAEDPLQRRAAFLGKSIQRAEKQRRGDIEDYLL</sequence>
<comment type="caution">
    <text evidence="5">The sequence shown here is derived from an EMBL/GenBank/DDBJ whole genome shotgun (WGS) entry which is preliminary data.</text>
</comment>
<evidence type="ECO:0000313" key="5">
    <source>
        <dbReference type="EMBL" id="MBU2691841.1"/>
    </source>
</evidence>
<protein>
    <submittedName>
        <fullName evidence="5">Metalloregulator ArsR/SmtB family transcription factor</fullName>
    </submittedName>
</protein>